<accession>A0A9P9JMF7</accession>
<dbReference type="OrthoDB" id="5085692at2759"/>
<dbReference type="EMBL" id="JAGMUV010000002">
    <property type="protein sequence ID" value="KAH7171486.1"/>
    <property type="molecule type" value="Genomic_DNA"/>
</dbReference>
<comment type="caution">
    <text evidence="2">The sequence shown here is derived from an EMBL/GenBank/DDBJ whole genome shotgun (WGS) entry which is preliminary data.</text>
</comment>
<reference evidence="2" key="1">
    <citation type="journal article" date="2021" name="Nat. Commun.">
        <title>Genetic determinants of endophytism in the Arabidopsis root mycobiome.</title>
        <authorList>
            <person name="Mesny F."/>
            <person name="Miyauchi S."/>
            <person name="Thiergart T."/>
            <person name="Pickel B."/>
            <person name="Atanasova L."/>
            <person name="Karlsson M."/>
            <person name="Huettel B."/>
            <person name="Barry K.W."/>
            <person name="Haridas S."/>
            <person name="Chen C."/>
            <person name="Bauer D."/>
            <person name="Andreopoulos W."/>
            <person name="Pangilinan J."/>
            <person name="LaButti K."/>
            <person name="Riley R."/>
            <person name="Lipzen A."/>
            <person name="Clum A."/>
            <person name="Drula E."/>
            <person name="Henrissat B."/>
            <person name="Kohler A."/>
            <person name="Grigoriev I.V."/>
            <person name="Martin F.M."/>
            <person name="Hacquard S."/>
        </authorList>
    </citation>
    <scope>NUCLEOTIDE SEQUENCE</scope>
    <source>
        <strain evidence="2">MPI-CAGE-AT-0147</strain>
    </source>
</reference>
<gene>
    <name evidence="2" type="ORF">EDB81DRAFT_778585</name>
</gene>
<protein>
    <submittedName>
        <fullName evidence="2">Uncharacterized protein</fullName>
    </submittedName>
</protein>
<organism evidence="2 3">
    <name type="scientific">Dactylonectria macrodidyma</name>
    <dbReference type="NCBI Taxonomy" id="307937"/>
    <lineage>
        <taxon>Eukaryota</taxon>
        <taxon>Fungi</taxon>
        <taxon>Dikarya</taxon>
        <taxon>Ascomycota</taxon>
        <taxon>Pezizomycotina</taxon>
        <taxon>Sordariomycetes</taxon>
        <taxon>Hypocreomycetidae</taxon>
        <taxon>Hypocreales</taxon>
        <taxon>Nectriaceae</taxon>
        <taxon>Dactylonectria</taxon>
    </lineage>
</organism>
<proteinExistence type="predicted"/>
<keyword evidence="3" id="KW-1185">Reference proteome</keyword>
<dbReference type="AlphaFoldDB" id="A0A9P9JMF7"/>
<feature type="region of interest" description="Disordered" evidence="1">
    <location>
        <begin position="271"/>
        <end position="319"/>
    </location>
</feature>
<dbReference type="Proteomes" id="UP000738349">
    <property type="component" value="Unassembled WGS sequence"/>
</dbReference>
<name>A0A9P9JMF7_9HYPO</name>
<evidence type="ECO:0000313" key="3">
    <source>
        <dbReference type="Proteomes" id="UP000738349"/>
    </source>
</evidence>
<evidence type="ECO:0000256" key="1">
    <source>
        <dbReference type="SAM" id="MobiDB-lite"/>
    </source>
</evidence>
<sequence length="319" mass="35877">METDEARWGYCQTCVEQGGSSHAGRFPLTDTDTGMTNPEDGYSYCVRHRCNLPGCRRPRDGDPWRCKRDAIKSAARGFNEPGASKSWETSAVVTRAEPSQLSSKFAKRSCQVCGSSFVDLTSPGIPPGGPVCCSRHRCSSPGCYKPREPSISPTIFEQFRPFSRLKIMYRWTCAEHNLSNSKSSNRTQPESRHCEACGASTREARYCSRHQSAHAECSNPRVEPLCDGNWLCDESHFHTPAMPLKPNTYDPLERQRHSRLRSMLNWKPLRRSRTENHADSLGLDEPPAPVQTEADDLPTEPPPRYSIVVMEEPTTLDKK</sequence>
<evidence type="ECO:0000313" key="2">
    <source>
        <dbReference type="EMBL" id="KAH7171486.1"/>
    </source>
</evidence>